<evidence type="ECO:0000313" key="4">
    <source>
        <dbReference type="Proteomes" id="UP000313849"/>
    </source>
</evidence>
<dbReference type="InterPro" id="IPR001789">
    <property type="entry name" value="Sig_transdc_resp-reg_receiver"/>
</dbReference>
<dbReference type="Gene3D" id="3.40.50.2300">
    <property type="match status" value="1"/>
</dbReference>
<comment type="caution">
    <text evidence="3">The sequence shown here is derived from an EMBL/GenBank/DDBJ whole genome shotgun (WGS) entry which is preliminary data.</text>
</comment>
<gene>
    <name evidence="3" type="ORF">FH969_09410</name>
</gene>
<dbReference type="Proteomes" id="UP000313849">
    <property type="component" value="Unassembled WGS sequence"/>
</dbReference>
<reference evidence="3 4" key="1">
    <citation type="submission" date="2019-06" db="EMBL/GenBank/DDBJ databases">
        <title>Draft genome sequence of Miniimonas arenae KCTC 19750T isolated from sea sand.</title>
        <authorList>
            <person name="Park S.-J."/>
        </authorList>
    </citation>
    <scope>NUCLEOTIDE SEQUENCE [LARGE SCALE GENOMIC DNA]</scope>
    <source>
        <strain evidence="3 4">KCTC 19750</strain>
    </source>
</reference>
<dbReference type="OrthoDB" id="3395459at2"/>
<dbReference type="InterPro" id="IPR011006">
    <property type="entry name" value="CheY-like_superfamily"/>
</dbReference>
<proteinExistence type="predicted"/>
<accession>A0A5C5BA54</accession>
<dbReference type="PROSITE" id="PS50110">
    <property type="entry name" value="RESPONSE_REGULATORY"/>
    <property type="match status" value="1"/>
</dbReference>
<dbReference type="AlphaFoldDB" id="A0A5C5BA54"/>
<sequence>MERGSAPAPSAARARVVLYSDDVETRAAVRRAVGRRASRDTPFIEWVEVATPETLLTEVAAGGNALLVLDGEAAKVGGFGLAREVKERFFDVPPVLLLVARPQDAWIAAWSQADGIVPFPLRPAAVADTVAALLRGVPSDVPTPTHP</sequence>
<evidence type="ECO:0000259" key="2">
    <source>
        <dbReference type="PROSITE" id="PS50110"/>
    </source>
</evidence>
<feature type="domain" description="Response regulatory" evidence="2">
    <location>
        <begin position="15"/>
        <end position="134"/>
    </location>
</feature>
<dbReference type="EMBL" id="VENP01000032">
    <property type="protein sequence ID" value="TNU73823.1"/>
    <property type="molecule type" value="Genomic_DNA"/>
</dbReference>
<keyword evidence="4" id="KW-1185">Reference proteome</keyword>
<organism evidence="3 4">
    <name type="scientific">Miniimonas arenae</name>
    <dbReference type="NCBI Taxonomy" id="676201"/>
    <lineage>
        <taxon>Bacteria</taxon>
        <taxon>Bacillati</taxon>
        <taxon>Actinomycetota</taxon>
        <taxon>Actinomycetes</taxon>
        <taxon>Micrococcales</taxon>
        <taxon>Beutenbergiaceae</taxon>
        <taxon>Miniimonas</taxon>
    </lineage>
</organism>
<evidence type="ECO:0000256" key="1">
    <source>
        <dbReference type="PROSITE-ProRule" id="PRU00169"/>
    </source>
</evidence>
<feature type="modified residue" description="4-aspartylphosphate" evidence="1">
    <location>
        <position position="70"/>
    </location>
</feature>
<evidence type="ECO:0000313" key="3">
    <source>
        <dbReference type="EMBL" id="TNU73823.1"/>
    </source>
</evidence>
<dbReference type="SUPFAM" id="SSF52172">
    <property type="entry name" value="CheY-like"/>
    <property type="match status" value="1"/>
</dbReference>
<dbReference type="GO" id="GO:0000160">
    <property type="term" value="P:phosphorelay signal transduction system"/>
    <property type="evidence" value="ECO:0007669"/>
    <property type="project" value="InterPro"/>
</dbReference>
<name>A0A5C5BA54_9MICO</name>
<protein>
    <recommendedName>
        <fullName evidence="2">Response regulatory domain-containing protein</fullName>
    </recommendedName>
</protein>
<keyword evidence="1" id="KW-0597">Phosphoprotein</keyword>